<evidence type="ECO:0000256" key="1">
    <source>
        <dbReference type="SAM" id="Phobius"/>
    </source>
</evidence>
<dbReference type="Proteomes" id="UP000246351">
    <property type="component" value="Unassembled WGS sequence"/>
</dbReference>
<organism evidence="2 3">
    <name type="scientific">Staphylococcus pseudintermedius</name>
    <dbReference type="NCBI Taxonomy" id="283734"/>
    <lineage>
        <taxon>Bacteria</taxon>
        <taxon>Bacillati</taxon>
        <taxon>Bacillota</taxon>
        <taxon>Bacilli</taxon>
        <taxon>Bacillales</taxon>
        <taxon>Staphylococcaceae</taxon>
        <taxon>Staphylococcus</taxon>
        <taxon>Staphylococcus intermedius group</taxon>
    </lineage>
</organism>
<feature type="transmembrane region" description="Helical" evidence="1">
    <location>
        <begin position="7"/>
        <end position="28"/>
    </location>
</feature>
<keyword evidence="1" id="KW-0812">Transmembrane</keyword>
<dbReference type="AlphaFoldDB" id="A0A317Z531"/>
<proteinExistence type="predicted"/>
<gene>
    <name evidence="2" type="ORF">DD924_19055</name>
</gene>
<name>A0A317Z531_STAPS</name>
<keyword evidence="1" id="KW-1133">Transmembrane helix</keyword>
<accession>A0A317Z531</accession>
<keyword evidence="1" id="KW-0472">Membrane</keyword>
<evidence type="ECO:0000313" key="2">
    <source>
        <dbReference type="EMBL" id="PWZ93730.1"/>
    </source>
</evidence>
<sequence>MRIIKSLVKLFMMIVLLIALVFAVLKFVPNFKNEP</sequence>
<evidence type="ECO:0000313" key="3">
    <source>
        <dbReference type="Proteomes" id="UP000246351"/>
    </source>
</evidence>
<feature type="non-terminal residue" evidence="2">
    <location>
        <position position="35"/>
    </location>
</feature>
<dbReference type="STRING" id="937773.SPSINT_1415"/>
<reference evidence="2 3" key="1">
    <citation type="journal article" date="2018" name="Vet. Microbiol.">
        <title>Clonal diversity and geographic distribution of methicillin-resistant Staphylococcus pseudintermedius from Australian animals: Discovery of novel sequence types.</title>
        <authorList>
            <person name="Worthing K.A."/>
            <person name="Abraham S."/>
            <person name="Coombs G.W."/>
            <person name="Pang S."/>
            <person name="Saputra S."/>
            <person name="Jordan D."/>
            <person name="Trott D.J."/>
            <person name="Norris J.M."/>
        </authorList>
    </citation>
    <scope>NUCLEOTIDE SEQUENCE [LARGE SCALE GENOMIC DNA]</scope>
    <source>
        <strain evidence="2 3">ST71 3</strain>
    </source>
</reference>
<dbReference type="EMBL" id="QEIV01002354">
    <property type="protein sequence ID" value="PWZ93730.1"/>
    <property type="molecule type" value="Genomic_DNA"/>
</dbReference>
<comment type="caution">
    <text evidence="2">The sequence shown here is derived from an EMBL/GenBank/DDBJ whole genome shotgun (WGS) entry which is preliminary data.</text>
</comment>
<protein>
    <submittedName>
        <fullName evidence="2">DUF4930 domain-containing protein</fullName>
    </submittedName>
</protein>